<feature type="domain" description="Radical SAM core" evidence="10">
    <location>
        <begin position="1"/>
        <end position="233"/>
    </location>
</feature>
<evidence type="ECO:0000256" key="3">
    <source>
        <dbReference type="ARBA" id="ARBA00022617"/>
    </source>
</evidence>
<accession>A0A142VAE1</accession>
<dbReference type="GO" id="GO:0051539">
    <property type="term" value="F:4 iron, 4 sulfur cluster binding"/>
    <property type="evidence" value="ECO:0007669"/>
    <property type="project" value="UniProtKB-UniRule"/>
</dbReference>
<dbReference type="InterPro" id="IPR058240">
    <property type="entry name" value="rSAM_sf"/>
</dbReference>
<evidence type="ECO:0000256" key="4">
    <source>
        <dbReference type="ARBA" id="ARBA00022691"/>
    </source>
</evidence>
<dbReference type="Proteomes" id="UP000076394">
    <property type="component" value="Chromosome"/>
</dbReference>
<dbReference type="PROSITE" id="PS51918">
    <property type="entry name" value="RADICAL_SAM"/>
    <property type="match status" value="1"/>
</dbReference>
<dbReference type="EMBL" id="CP011127">
    <property type="protein sequence ID" value="AMU86571.1"/>
    <property type="molecule type" value="Genomic_DNA"/>
</dbReference>
<dbReference type="InterPro" id="IPR013785">
    <property type="entry name" value="Aldolase_TIM"/>
</dbReference>
<evidence type="ECO:0000256" key="1">
    <source>
        <dbReference type="ARBA" id="ARBA00006100"/>
    </source>
</evidence>
<dbReference type="InterPro" id="IPR007197">
    <property type="entry name" value="rSAM"/>
</dbReference>
<dbReference type="GO" id="GO:0004109">
    <property type="term" value="F:coproporphyrinogen oxidase activity"/>
    <property type="evidence" value="ECO:0007669"/>
    <property type="project" value="InterPro"/>
</dbReference>
<dbReference type="SFLD" id="SFLDF00288">
    <property type="entry name" value="HemN-like__clustered_with_nucl"/>
    <property type="match status" value="1"/>
</dbReference>
<keyword evidence="9" id="KW-0963">Cytoplasm</keyword>
<dbReference type="SMART" id="SM00729">
    <property type="entry name" value="Elp3"/>
    <property type="match status" value="1"/>
</dbReference>
<evidence type="ECO:0000256" key="2">
    <source>
        <dbReference type="ARBA" id="ARBA00017228"/>
    </source>
</evidence>
<dbReference type="NCBIfam" id="TIGR00539">
    <property type="entry name" value="hemN_rel"/>
    <property type="match status" value="1"/>
</dbReference>
<evidence type="ECO:0000259" key="10">
    <source>
        <dbReference type="PROSITE" id="PS51918"/>
    </source>
</evidence>
<evidence type="ECO:0000256" key="7">
    <source>
        <dbReference type="ARBA" id="ARBA00023014"/>
    </source>
</evidence>
<dbReference type="SFLD" id="SFLDG01082">
    <property type="entry name" value="B12-binding_domain_containing"/>
    <property type="match status" value="1"/>
</dbReference>
<sequence>MTQNSLALYMHFPFCLKKCGYCSFISYPDKLESVPDYVNCLKKEIKLRAEGLCLHSLYFGGGTPSLLSPSQVADIMSSIQTVSHLLPGTEITFEANPGTLSLPYLEQLSGLGINRLSLGIQSFSDAELTMLGRLHDAQQARHIYKQARTAGFDNINLDLIYGLPHSTLLSFKANLSEMLKLEPEHISLYGLTLEEDTPMYLQVQKGLLPFMDSEIAADQYQLAEEMLESAGYHHYEISNWAKPGYESRHNLTYWQNRPYLGLGVAGHSFFQNWRTANTIDLDEYLLCWQNNSPPSPSENINVDLANQLAETIILGLRLDKGVTAEDIEARFGTCVMDMYYPQIQECVELGLLEEHDGCIRLTPRGRLLSNEVFWRFLP</sequence>
<proteinExistence type="inferred from homology"/>
<dbReference type="PANTHER" id="PTHR13932:SF5">
    <property type="entry name" value="RADICAL S-ADENOSYL METHIONINE DOMAIN-CONTAINING PROTEIN 1, MITOCHONDRIAL"/>
    <property type="match status" value="1"/>
</dbReference>
<keyword evidence="8 9" id="KW-0143">Chaperone</keyword>
<dbReference type="AlphaFoldDB" id="A0A142VAE1"/>
<name>A0A142VAE1_9CHLR</name>
<evidence type="ECO:0000256" key="9">
    <source>
        <dbReference type="RuleBase" id="RU364116"/>
    </source>
</evidence>
<keyword evidence="4 9" id="KW-0949">S-adenosyl-L-methionine</keyword>
<dbReference type="InterPro" id="IPR006638">
    <property type="entry name" value="Elp3/MiaA/NifB-like_rSAM"/>
</dbReference>
<protein>
    <recommendedName>
        <fullName evidence="2 9">Heme chaperone HemW</fullName>
    </recommendedName>
</protein>
<keyword evidence="3 9" id="KW-0349">Heme</keyword>
<dbReference type="CDD" id="cd01335">
    <property type="entry name" value="Radical_SAM"/>
    <property type="match status" value="1"/>
</dbReference>
<dbReference type="SFLD" id="SFLDF00562">
    <property type="entry name" value="HemN-like__clustered_with_heat"/>
    <property type="match status" value="1"/>
</dbReference>
<dbReference type="SUPFAM" id="SSF102114">
    <property type="entry name" value="Radical SAM enzymes"/>
    <property type="match status" value="1"/>
</dbReference>
<comment type="subcellular location">
    <subcellularLocation>
        <location evidence="9">Cytoplasm</location>
    </subcellularLocation>
</comment>
<evidence type="ECO:0000256" key="6">
    <source>
        <dbReference type="ARBA" id="ARBA00023004"/>
    </source>
</evidence>
<keyword evidence="7 9" id="KW-0411">Iron-sulfur</keyword>
<dbReference type="SFLD" id="SFLDG01065">
    <property type="entry name" value="anaerobic_coproporphyrinogen-I"/>
    <property type="match status" value="1"/>
</dbReference>
<gene>
    <name evidence="11" type="ORF">Dm11a5_0745</name>
</gene>
<evidence type="ECO:0000313" key="11">
    <source>
        <dbReference type="EMBL" id="AMU86571.1"/>
    </source>
</evidence>
<dbReference type="InterPro" id="IPR010723">
    <property type="entry name" value="HemN_C"/>
</dbReference>
<dbReference type="OrthoDB" id="9808022at2"/>
<keyword evidence="6 9" id="KW-0408">Iron</keyword>
<dbReference type="InterPro" id="IPR034505">
    <property type="entry name" value="Coproporphyrinogen-III_oxidase"/>
</dbReference>
<evidence type="ECO:0000256" key="8">
    <source>
        <dbReference type="ARBA" id="ARBA00023186"/>
    </source>
</evidence>
<dbReference type="PANTHER" id="PTHR13932">
    <property type="entry name" value="COPROPORPHYRINIGEN III OXIDASE"/>
    <property type="match status" value="1"/>
</dbReference>
<dbReference type="Gene3D" id="3.20.20.70">
    <property type="entry name" value="Aldolase class I"/>
    <property type="match status" value="1"/>
</dbReference>
<dbReference type="GO" id="GO:0006779">
    <property type="term" value="P:porphyrin-containing compound biosynthetic process"/>
    <property type="evidence" value="ECO:0007669"/>
    <property type="project" value="InterPro"/>
</dbReference>
<dbReference type="Pfam" id="PF06969">
    <property type="entry name" value="HemN_C"/>
    <property type="match status" value="1"/>
</dbReference>
<dbReference type="SFLD" id="SFLDS00029">
    <property type="entry name" value="Radical_SAM"/>
    <property type="match status" value="1"/>
</dbReference>
<keyword evidence="5 9" id="KW-0479">Metal-binding</keyword>
<comment type="similarity">
    <text evidence="1">Belongs to the anaerobic coproporphyrinogen-III oxidase family. HemW subfamily.</text>
</comment>
<dbReference type="PATRIC" id="fig|61435.13.peg.777"/>
<keyword evidence="9" id="KW-0004">4Fe-4S</keyword>
<dbReference type="GO" id="GO:0046872">
    <property type="term" value="F:metal ion binding"/>
    <property type="evidence" value="ECO:0007669"/>
    <property type="project" value="UniProtKB-UniRule"/>
</dbReference>
<dbReference type="InterPro" id="IPR004559">
    <property type="entry name" value="HemW-like"/>
</dbReference>
<dbReference type="GO" id="GO:0005737">
    <property type="term" value="C:cytoplasm"/>
    <property type="evidence" value="ECO:0007669"/>
    <property type="project" value="UniProtKB-SubCell"/>
</dbReference>
<evidence type="ECO:0000313" key="12">
    <source>
        <dbReference type="Proteomes" id="UP000076394"/>
    </source>
</evidence>
<evidence type="ECO:0000256" key="5">
    <source>
        <dbReference type="ARBA" id="ARBA00022723"/>
    </source>
</evidence>
<reference evidence="11 12" key="1">
    <citation type="submission" date="2015-03" db="EMBL/GenBank/DDBJ databases">
        <title>Genomic characterization of Dehalococcoides mccartyi strain 11a5, an unusal plasmid-containing chloroethene dechlorinator.</title>
        <authorList>
            <person name="Zhao S."/>
            <person name="Ding C."/>
            <person name="He J."/>
        </authorList>
    </citation>
    <scope>NUCLEOTIDE SEQUENCE [LARGE SCALE GENOMIC DNA]</scope>
    <source>
        <strain evidence="11 12">11a5</strain>
    </source>
</reference>
<organism evidence="11 12">
    <name type="scientific">Dehalococcoides mccartyi</name>
    <dbReference type="NCBI Taxonomy" id="61435"/>
    <lineage>
        <taxon>Bacteria</taxon>
        <taxon>Bacillati</taxon>
        <taxon>Chloroflexota</taxon>
        <taxon>Dehalococcoidia</taxon>
        <taxon>Dehalococcoidales</taxon>
        <taxon>Dehalococcoidaceae</taxon>
        <taxon>Dehalococcoides</taxon>
    </lineage>
</organism>
<comment type="function">
    <text evidence="9">Probably acts as a heme chaperone, transferring heme to an unknown acceptor. Binds one molecule of heme per monomer, possibly covalently. Binds 1 [4Fe-4S] cluster. The cluster is coordinated with 3 cysteines and an exchangeable S-adenosyl-L-methionine.</text>
</comment>
<dbReference type="Pfam" id="PF04055">
    <property type="entry name" value="Radical_SAM"/>
    <property type="match status" value="1"/>
</dbReference>